<sequence>MRFAAFLTTAALLFSLIPHGPALAQGWPNDTGPGGDLLTSSGRQFDRLRQAAPQAESGGFAAAGRAAIPMLDWVPPAPSAFVPAPEPAPRRTVRRAAAPRAAAISAAPAATPRPASVPAPAAGPPAAPVAAAAISATAAGTGTGSRDWERSLAEREKELDALRRRLEEDRRRFETQRPATAAP</sequence>
<name>A0ABS9WC04_9PROT</name>
<evidence type="ECO:0000256" key="2">
    <source>
        <dbReference type="SAM" id="MobiDB-lite"/>
    </source>
</evidence>
<evidence type="ECO:0000256" key="3">
    <source>
        <dbReference type="SAM" id="SignalP"/>
    </source>
</evidence>
<gene>
    <name evidence="4" type="ORF">MON41_24230</name>
</gene>
<feature type="signal peptide" evidence="3">
    <location>
        <begin position="1"/>
        <end position="24"/>
    </location>
</feature>
<keyword evidence="3" id="KW-0732">Signal</keyword>
<comment type="caution">
    <text evidence="4">The sequence shown here is derived from an EMBL/GenBank/DDBJ whole genome shotgun (WGS) entry which is preliminary data.</text>
</comment>
<keyword evidence="1" id="KW-0175">Coiled coil</keyword>
<evidence type="ECO:0000313" key="4">
    <source>
        <dbReference type="EMBL" id="MCI0756748.1"/>
    </source>
</evidence>
<protein>
    <submittedName>
        <fullName evidence="4">Uncharacterized protein</fullName>
    </submittedName>
</protein>
<accession>A0ABS9WC04</accession>
<reference evidence="4 5" key="1">
    <citation type="submission" date="2022-03" db="EMBL/GenBank/DDBJ databases">
        <title>Complete genome analysis of Roseomonas KG 17.1 : a prolific producer of plant growth promoters.</title>
        <authorList>
            <person name="Saadouli I."/>
            <person name="Najjari A."/>
            <person name="Mosbah A."/>
            <person name="Ouzari H.I."/>
        </authorList>
    </citation>
    <scope>NUCLEOTIDE SEQUENCE [LARGE SCALE GENOMIC DNA]</scope>
    <source>
        <strain evidence="4 5">KG17-1</strain>
    </source>
</reference>
<feature type="coiled-coil region" evidence="1">
    <location>
        <begin position="145"/>
        <end position="176"/>
    </location>
</feature>
<feature type="compositionally biased region" description="Pro residues" evidence="2">
    <location>
        <begin position="115"/>
        <end position="127"/>
    </location>
</feature>
<dbReference type="EMBL" id="JALBUU010000125">
    <property type="protein sequence ID" value="MCI0756748.1"/>
    <property type="molecule type" value="Genomic_DNA"/>
</dbReference>
<evidence type="ECO:0000313" key="5">
    <source>
        <dbReference type="Proteomes" id="UP001201985"/>
    </source>
</evidence>
<keyword evidence="5" id="KW-1185">Reference proteome</keyword>
<organism evidence="4 5">
    <name type="scientific">Teichococcus vastitatis</name>
    <dbReference type="NCBI Taxonomy" id="2307076"/>
    <lineage>
        <taxon>Bacteria</taxon>
        <taxon>Pseudomonadati</taxon>
        <taxon>Pseudomonadota</taxon>
        <taxon>Alphaproteobacteria</taxon>
        <taxon>Acetobacterales</taxon>
        <taxon>Roseomonadaceae</taxon>
        <taxon>Roseomonas</taxon>
    </lineage>
</organism>
<feature type="chain" id="PRO_5046035881" evidence="3">
    <location>
        <begin position="25"/>
        <end position="183"/>
    </location>
</feature>
<evidence type="ECO:0000256" key="1">
    <source>
        <dbReference type="SAM" id="Coils"/>
    </source>
</evidence>
<dbReference type="Proteomes" id="UP001201985">
    <property type="component" value="Unassembled WGS sequence"/>
</dbReference>
<feature type="compositionally biased region" description="Low complexity" evidence="2">
    <location>
        <begin position="104"/>
        <end position="114"/>
    </location>
</feature>
<proteinExistence type="predicted"/>
<dbReference type="RefSeq" id="WP_120007114.1">
    <property type="nucleotide sequence ID" value="NZ_JALBUU010000125.1"/>
</dbReference>
<feature type="region of interest" description="Disordered" evidence="2">
    <location>
        <begin position="104"/>
        <end position="130"/>
    </location>
</feature>